<dbReference type="Proteomes" id="UP000030687">
    <property type="component" value="Unassembled WGS sequence"/>
</dbReference>
<dbReference type="Gramene" id="ESR60015">
    <property type="protein sequence ID" value="ESR60015"/>
    <property type="gene ID" value="CICLE_v10017656mg"/>
</dbReference>
<dbReference type="KEGG" id="cic:CICLE_v10017656mg"/>
<dbReference type="PANTHER" id="PTHR11206">
    <property type="entry name" value="MULTIDRUG RESISTANCE PROTEIN"/>
    <property type="match status" value="1"/>
</dbReference>
<dbReference type="InterPro" id="IPR002528">
    <property type="entry name" value="MATE_fam"/>
</dbReference>
<gene>
    <name evidence="3" type="ORF">CICLE_v10017656mg</name>
</gene>
<dbReference type="eggNOG" id="KOG1347">
    <property type="taxonomic scope" value="Eukaryota"/>
</dbReference>
<dbReference type="AlphaFoldDB" id="V4U7C9"/>
<keyword evidence="2" id="KW-1133">Transmembrane helix</keyword>
<evidence type="ECO:0000313" key="3">
    <source>
        <dbReference type="EMBL" id="ESR60015.1"/>
    </source>
</evidence>
<feature type="transmembrane region" description="Helical" evidence="2">
    <location>
        <begin position="175"/>
        <end position="199"/>
    </location>
</feature>
<proteinExistence type="inferred from homology"/>
<sequence>MPATANRILSGLPSDVIEEYLGRQRMAFRWWPRLFGWEWRLLCSFQGLVFAVSIFNYMLTFLAGASKASVGIQGLSHGIILGMASAVQTVCGHAYGAKKYAAMGVICQRAMRVHSGAAVILTFVCRYSGPAPRAMGQSESIAEKGQIFSRGSIPQIYAFALKIVNPLAYMVVRVFLLYILLTWIDVYVFKLSLLGLLVASSHHQWLSIKALTGIWTYIKLIVASTVMLCLEIWYNQGLAPISGLLPNPTILLDSVSVRYFHPSLILQHLHFTDSKLLILTWWWFINFIMNYLNWDINVMLGLSAAASNELGAAHPKAAKFSVLVVNANSIFVSVVVQAVSNLIPSLAISVFLNGIQPILSGVAIGSGWQAIVAYVNLACYHIMGLPMGCLLGFKTSLD</sequence>
<dbReference type="GO" id="GO:0042910">
    <property type="term" value="F:xenobiotic transmembrane transporter activity"/>
    <property type="evidence" value="ECO:0007669"/>
    <property type="project" value="InterPro"/>
</dbReference>
<dbReference type="EMBL" id="KI536312">
    <property type="protein sequence ID" value="ESR60015.1"/>
    <property type="molecule type" value="Genomic_DNA"/>
</dbReference>
<evidence type="ECO:0000256" key="2">
    <source>
        <dbReference type="SAM" id="Phobius"/>
    </source>
</evidence>
<dbReference type="Pfam" id="PF01554">
    <property type="entry name" value="MatE"/>
    <property type="match status" value="1"/>
</dbReference>
<accession>V4U7C9</accession>
<feature type="transmembrane region" description="Helical" evidence="2">
    <location>
        <begin position="39"/>
        <end position="59"/>
    </location>
</feature>
<keyword evidence="4" id="KW-1185">Reference proteome</keyword>
<reference evidence="3 4" key="1">
    <citation type="submission" date="2013-10" db="EMBL/GenBank/DDBJ databases">
        <authorList>
            <consortium name="International Citrus Genome Consortium"/>
            <person name="Jenkins J."/>
            <person name="Schmutz J."/>
            <person name="Prochnik S."/>
            <person name="Rokhsar D."/>
            <person name="Gmitter F."/>
            <person name="Ollitrault P."/>
            <person name="Machado M."/>
            <person name="Talon M."/>
            <person name="Wincker P."/>
            <person name="Jaillon O."/>
            <person name="Morgante M."/>
        </authorList>
    </citation>
    <scope>NUCLEOTIDE SEQUENCE</scope>
    <source>
        <strain evidence="4">cv. Clemenules</strain>
    </source>
</reference>
<protein>
    <submittedName>
        <fullName evidence="3">Uncharacterized protein</fullName>
    </submittedName>
</protein>
<keyword evidence="2" id="KW-0472">Membrane</keyword>
<evidence type="ECO:0000256" key="1">
    <source>
        <dbReference type="ARBA" id="ARBA00010199"/>
    </source>
</evidence>
<evidence type="ECO:0000313" key="4">
    <source>
        <dbReference type="Proteomes" id="UP000030687"/>
    </source>
</evidence>
<keyword evidence="2" id="KW-0812">Transmembrane</keyword>
<organism evidence="3 4">
    <name type="scientific">Citrus clementina</name>
    <name type="common">Clementine</name>
    <name type="synonym">Citrus deliciosa x Citrus sinensis</name>
    <dbReference type="NCBI Taxonomy" id="85681"/>
    <lineage>
        <taxon>Eukaryota</taxon>
        <taxon>Viridiplantae</taxon>
        <taxon>Streptophyta</taxon>
        <taxon>Embryophyta</taxon>
        <taxon>Tracheophyta</taxon>
        <taxon>Spermatophyta</taxon>
        <taxon>Magnoliopsida</taxon>
        <taxon>eudicotyledons</taxon>
        <taxon>Gunneridae</taxon>
        <taxon>Pentapetalae</taxon>
        <taxon>rosids</taxon>
        <taxon>malvids</taxon>
        <taxon>Sapindales</taxon>
        <taxon>Rutaceae</taxon>
        <taxon>Aurantioideae</taxon>
        <taxon>Citrus</taxon>
    </lineage>
</organism>
<dbReference type="GO" id="GO:0016020">
    <property type="term" value="C:membrane"/>
    <property type="evidence" value="ECO:0007669"/>
    <property type="project" value="InterPro"/>
</dbReference>
<comment type="similarity">
    <text evidence="1">Belongs to the multi antimicrobial extrusion (MATE) (TC 2.A.66.1) family.</text>
</comment>
<dbReference type="GO" id="GO:0015297">
    <property type="term" value="F:antiporter activity"/>
    <property type="evidence" value="ECO:0007669"/>
    <property type="project" value="InterPro"/>
</dbReference>
<name>V4U7C9_CITCL</name>
<feature type="transmembrane region" description="Helical" evidence="2">
    <location>
        <begin position="214"/>
        <end position="234"/>
    </location>
</feature>
<feature type="non-terminal residue" evidence="3">
    <location>
        <position position="398"/>
    </location>
</feature>
<feature type="transmembrane region" description="Helical" evidence="2">
    <location>
        <begin position="371"/>
        <end position="393"/>
    </location>
</feature>
<dbReference type="InParanoid" id="V4U7C9"/>